<feature type="region of interest" description="Disordered" evidence="1">
    <location>
        <begin position="1"/>
        <end position="105"/>
    </location>
</feature>
<reference evidence="2" key="1">
    <citation type="submission" date="2020-07" db="EMBL/GenBank/DDBJ databases">
        <title>Multicomponent nature underlies the extraordinary mechanical properties of spider dragline silk.</title>
        <authorList>
            <person name="Kono N."/>
            <person name="Nakamura H."/>
            <person name="Mori M."/>
            <person name="Yoshida Y."/>
            <person name="Ohtoshi R."/>
            <person name="Malay A.D."/>
            <person name="Moran D.A.P."/>
            <person name="Tomita M."/>
            <person name="Numata K."/>
            <person name="Arakawa K."/>
        </authorList>
    </citation>
    <scope>NUCLEOTIDE SEQUENCE</scope>
</reference>
<evidence type="ECO:0000256" key="1">
    <source>
        <dbReference type="SAM" id="MobiDB-lite"/>
    </source>
</evidence>
<comment type="caution">
    <text evidence="2">The sequence shown here is derived from an EMBL/GenBank/DDBJ whole genome shotgun (WGS) entry which is preliminary data.</text>
</comment>
<protein>
    <submittedName>
        <fullName evidence="2">Uncharacterized protein</fullName>
    </submittedName>
</protein>
<gene>
    <name evidence="2" type="ORF">TNCT_382841</name>
</gene>
<accession>A0A8X6IM75</accession>
<dbReference type="EMBL" id="BMAO01002303">
    <property type="protein sequence ID" value="GFQ79710.1"/>
    <property type="molecule type" value="Genomic_DNA"/>
</dbReference>
<proteinExistence type="predicted"/>
<sequence length="105" mass="11125">MTLFSLPQMSDDDRLSLTTAVSDEEEAPADPRSTAHPSSSRSRSGAAAAASFNCTGAVRKAGRRARWSLKTGSTASTRRAAATAPGVDASYNRTRENLPPKRSSR</sequence>
<evidence type="ECO:0000313" key="3">
    <source>
        <dbReference type="Proteomes" id="UP000887116"/>
    </source>
</evidence>
<keyword evidence="3" id="KW-1185">Reference proteome</keyword>
<organism evidence="2 3">
    <name type="scientific">Trichonephila clavata</name>
    <name type="common">Joro spider</name>
    <name type="synonym">Nephila clavata</name>
    <dbReference type="NCBI Taxonomy" id="2740835"/>
    <lineage>
        <taxon>Eukaryota</taxon>
        <taxon>Metazoa</taxon>
        <taxon>Ecdysozoa</taxon>
        <taxon>Arthropoda</taxon>
        <taxon>Chelicerata</taxon>
        <taxon>Arachnida</taxon>
        <taxon>Araneae</taxon>
        <taxon>Araneomorphae</taxon>
        <taxon>Entelegynae</taxon>
        <taxon>Araneoidea</taxon>
        <taxon>Nephilidae</taxon>
        <taxon>Trichonephila</taxon>
    </lineage>
</organism>
<dbReference type="AlphaFoldDB" id="A0A8X6IM75"/>
<name>A0A8X6IM75_TRICU</name>
<feature type="compositionally biased region" description="Low complexity" evidence="1">
    <location>
        <begin position="32"/>
        <end position="51"/>
    </location>
</feature>
<evidence type="ECO:0000313" key="2">
    <source>
        <dbReference type="EMBL" id="GFQ79710.1"/>
    </source>
</evidence>
<feature type="compositionally biased region" description="Low complexity" evidence="1">
    <location>
        <begin position="73"/>
        <end position="84"/>
    </location>
</feature>
<dbReference type="Proteomes" id="UP000887116">
    <property type="component" value="Unassembled WGS sequence"/>
</dbReference>
<dbReference type="OrthoDB" id="6506568at2759"/>